<dbReference type="EMBL" id="CP127248">
    <property type="protein sequence ID" value="WIY27709.1"/>
    <property type="molecule type" value="Genomic_DNA"/>
</dbReference>
<accession>A0A9Y2L6A3</accession>
<evidence type="ECO:0000313" key="1">
    <source>
        <dbReference type="EMBL" id="WIY27709.1"/>
    </source>
</evidence>
<dbReference type="Gene3D" id="3.30.70.1060">
    <property type="entry name" value="Dimeric alpha+beta barrel"/>
    <property type="match status" value="1"/>
</dbReference>
<protein>
    <recommendedName>
        <fullName evidence="3">YCII-related domain-containing protein</fullName>
    </recommendedName>
</protein>
<evidence type="ECO:0000313" key="2">
    <source>
        <dbReference type="Proteomes" id="UP001238334"/>
    </source>
</evidence>
<geneLocation type="plasmid" evidence="1 2">
    <name>pQS-1</name>
</geneLocation>
<dbReference type="SUPFAM" id="SSF54909">
    <property type="entry name" value="Dimeric alpha+beta barrel"/>
    <property type="match status" value="1"/>
</dbReference>
<dbReference type="Proteomes" id="UP001238334">
    <property type="component" value="Plasmid pQS-1"/>
</dbReference>
<dbReference type="AlphaFoldDB" id="A0A9Y2L6A3"/>
<keyword evidence="1" id="KW-0614">Plasmid</keyword>
<dbReference type="KEGG" id="ppso:QPJ95_23525"/>
<dbReference type="InterPro" id="IPR011008">
    <property type="entry name" value="Dimeric_a/b-barrel"/>
</dbReference>
<gene>
    <name evidence="1" type="ORF">QPJ95_23525</name>
</gene>
<sequence>MAKIRGDRSRHDAHVAYVRAHPELAIVGPVVGPVVGPMAQRPSQDVAGATWTVEADSREAVEKLILKDPYYLPSLRSYSIRT</sequence>
<proteinExistence type="predicted"/>
<organism evidence="1 2">
    <name type="scientific">Parasedimentitalea psychrophila</name>
    <dbReference type="NCBI Taxonomy" id="2997337"/>
    <lineage>
        <taxon>Bacteria</taxon>
        <taxon>Pseudomonadati</taxon>
        <taxon>Pseudomonadota</taxon>
        <taxon>Alphaproteobacteria</taxon>
        <taxon>Rhodobacterales</taxon>
        <taxon>Paracoccaceae</taxon>
        <taxon>Parasedimentitalea</taxon>
    </lineage>
</organism>
<evidence type="ECO:0008006" key="3">
    <source>
        <dbReference type="Google" id="ProtNLM"/>
    </source>
</evidence>
<name>A0A9Y2L6A3_9RHOB</name>
<reference evidence="1 2" key="1">
    <citation type="submission" date="2023-06" db="EMBL/GenBank/DDBJ databases">
        <title>Parasedimentitalea psychrophila sp. nov., a psychrophilic bacterium isolated from deep-sea sediment.</title>
        <authorList>
            <person name="Li A."/>
        </authorList>
    </citation>
    <scope>NUCLEOTIDE SEQUENCE [LARGE SCALE GENOMIC DNA]</scope>
    <source>
        <strain evidence="1 2">QS115</strain>
        <plasmid evidence="1 2">pQS-1</plasmid>
    </source>
</reference>
<dbReference type="RefSeq" id="WP_270921119.1">
    <property type="nucleotide sequence ID" value="NZ_CP127248.1"/>
</dbReference>
<keyword evidence="2" id="KW-1185">Reference proteome</keyword>